<dbReference type="Gene3D" id="3.20.20.300">
    <property type="entry name" value="Glycoside hydrolase, family 3, N-terminal domain"/>
    <property type="match status" value="1"/>
</dbReference>
<dbReference type="EMBL" id="MSDU01000027">
    <property type="protein sequence ID" value="OLN21921.1"/>
    <property type="molecule type" value="Genomic_DNA"/>
</dbReference>
<evidence type="ECO:0000256" key="2">
    <source>
        <dbReference type="ARBA" id="ARBA00022801"/>
    </source>
</evidence>
<dbReference type="InterPro" id="IPR017853">
    <property type="entry name" value="GH"/>
</dbReference>
<dbReference type="SUPFAM" id="SSF51445">
    <property type="entry name" value="(Trans)glycosidases"/>
    <property type="match status" value="1"/>
</dbReference>
<reference evidence="5 6" key="1">
    <citation type="submission" date="2016-12" db="EMBL/GenBank/DDBJ databases">
        <title>Domibacillus antri genome sequencing.</title>
        <authorList>
            <person name="Verma A."/>
            <person name="Krishnamurthi S."/>
        </authorList>
    </citation>
    <scope>NUCLEOTIDE SEQUENCE [LARGE SCALE GENOMIC DNA]</scope>
    <source>
        <strain evidence="5 6">XD80</strain>
    </source>
</reference>
<dbReference type="AlphaFoldDB" id="A0A1Q8Q3S7"/>
<dbReference type="InterPro" id="IPR036881">
    <property type="entry name" value="Glyco_hydro_3_C_sf"/>
</dbReference>
<comment type="caution">
    <text evidence="5">The sequence shown here is derived from an EMBL/GenBank/DDBJ whole genome shotgun (WGS) entry which is preliminary data.</text>
</comment>
<keyword evidence="3" id="KW-0326">Glycosidase</keyword>
<dbReference type="InterPro" id="IPR001764">
    <property type="entry name" value="Glyco_hydro_3_N"/>
</dbReference>
<dbReference type="RefSeq" id="WP_075398971.1">
    <property type="nucleotide sequence ID" value="NZ_MSDU01000027.1"/>
</dbReference>
<feature type="domain" description="Glycoside hydrolase family 3 N-terminal" evidence="4">
    <location>
        <begin position="10"/>
        <end position="326"/>
    </location>
</feature>
<dbReference type="Pfam" id="PF00933">
    <property type="entry name" value="Glyco_hydro_3"/>
    <property type="match status" value="1"/>
</dbReference>
<dbReference type="InterPro" id="IPR050226">
    <property type="entry name" value="NagZ_Beta-hexosaminidase"/>
</dbReference>
<dbReference type="STRING" id="1714264.BTO30_11990"/>
<dbReference type="InterPro" id="IPR036962">
    <property type="entry name" value="Glyco_hydro_3_N_sf"/>
</dbReference>
<dbReference type="GO" id="GO:0009254">
    <property type="term" value="P:peptidoglycan turnover"/>
    <property type="evidence" value="ECO:0007669"/>
    <property type="project" value="TreeGrafter"/>
</dbReference>
<keyword evidence="2" id="KW-0378">Hydrolase</keyword>
<comment type="similarity">
    <text evidence="1">Belongs to the glycosyl hydrolase 3 family.</text>
</comment>
<evidence type="ECO:0000256" key="3">
    <source>
        <dbReference type="ARBA" id="ARBA00023295"/>
    </source>
</evidence>
<gene>
    <name evidence="5" type="ORF">BTO30_11990</name>
</gene>
<organism evidence="5 6">
    <name type="scientific">Domibacillus antri</name>
    <dbReference type="NCBI Taxonomy" id="1714264"/>
    <lineage>
        <taxon>Bacteria</taxon>
        <taxon>Bacillati</taxon>
        <taxon>Bacillota</taxon>
        <taxon>Bacilli</taxon>
        <taxon>Bacillales</taxon>
        <taxon>Bacillaceae</taxon>
        <taxon>Domibacillus</taxon>
    </lineage>
</organism>
<proteinExistence type="inferred from homology"/>
<evidence type="ECO:0000313" key="6">
    <source>
        <dbReference type="Proteomes" id="UP000185568"/>
    </source>
</evidence>
<sequence>MVNQKIVGRMFIVGFAGKEVTPEIKELIHDFHVGGIILFGRNIGTPAELKRLTSQLQNEAQRAGYDHPLLICTDQENGAVRRLGEGTTIVPGSMLLGASQNPSFAYEAGIVTGRELRALGVNWNLAPVADINNNPDNPVIGIRSFGEHPNHTADFVEQSMKGMQAGGVRTTLKHFPGHGDTHVDSHISLPVITHDMERLQRVELVPFIRCIEAGADAVMTAHVFFPALESDKDRPATLSKAIITGLLRETLQFNGVITTDCMEMEAIKNGVGTVTGAIEALKAGVDFVMISHSYSLQKQAILQAVQALKQGDLSIEQIEKSAIRIKDMAKKTFFETGPFLKQEEVEEHQRKMKNIYRKGITVFGGHNIVQIEKEERVLVVCPQNEYASLVEDRRFETRIFAEVLKSHHSLTGMIELANPIMKTDVQAVIEKSKKFDRIIVMTINASSDESQQHLIKSLLAYHGKVDAIVLRNPYDASFLLGAHQVIFTYEITETAYETVAEAFTGSTVLSGKLPVTVEGRGFL</sequence>
<evidence type="ECO:0000256" key="1">
    <source>
        <dbReference type="ARBA" id="ARBA00005336"/>
    </source>
</evidence>
<dbReference type="Gene3D" id="3.40.50.1700">
    <property type="entry name" value="Glycoside hydrolase family 3 C-terminal domain"/>
    <property type="match status" value="1"/>
</dbReference>
<keyword evidence="6" id="KW-1185">Reference proteome</keyword>
<dbReference type="Proteomes" id="UP000185568">
    <property type="component" value="Unassembled WGS sequence"/>
</dbReference>
<name>A0A1Q8Q3S7_9BACI</name>
<dbReference type="GO" id="GO:0004553">
    <property type="term" value="F:hydrolase activity, hydrolyzing O-glycosyl compounds"/>
    <property type="evidence" value="ECO:0007669"/>
    <property type="project" value="InterPro"/>
</dbReference>
<dbReference type="PANTHER" id="PTHR30480">
    <property type="entry name" value="BETA-HEXOSAMINIDASE-RELATED"/>
    <property type="match status" value="1"/>
</dbReference>
<evidence type="ECO:0000313" key="5">
    <source>
        <dbReference type="EMBL" id="OLN21921.1"/>
    </source>
</evidence>
<dbReference type="OrthoDB" id="9805821at2"/>
<protein>
    <submittedName>
        <fullName evidence="5">Beta-N-acetylhexosaminidase</fullName>
    </submittedName>
</protein>
<accession>A0A1Q8Q3S7</accession>
<evidence type="ECO:0000259" key="4">
    <source>
        <dbReference type="Pfam" id="PF00933"/>
    </source>
</evidence>
<dbReference type="PANTHER" id="PTHR30480:SF16">
    <property type="entry name" value="GLYCOSIDE HYDROLASE FAMILY 3 DOMAIN PROTEIN"/>
    <property type="match status" value="1"/>
</dbReference>
<dbReference type="GO" id="GO:0005975">
    <property type="term" value="P:carbohydrate metabolic process"/>
    <property type="evidence" value="ECO:0007669"/>
    <property type="project" value="InterPro"/>
</dbReference>
<dbReference type="NCBIfam" id="NF003740">
    <property type="entry name" value="PRK05337.1"/>
    <property type="match status" value="1"/>
</dbReference>